<protein>
    <recommendedName>
        <fullName evidence="2">PH domain-containing protein</fullName>
    </recommendedName>
</protein>
<evidence type="ECO:0000256" key="1">
    <source>
        <dbReference type="SAM" id="Phobius"/>
    </source>
</evidence>
<dbReference type="Proteomes" id="UP000245999">
    <property type="component" value="Chromosome"/>
</dbReference>
<dbReference type="EMBL" id="CP029145">
    <property type="protein sequence ID" value="AWM33750.1"/>
    <property type="molecule type" value="Genomic_DNA"/>
</dbReference>
<evidence type="ECO:0000313" key="4">
    <source>
        <dbReference type="Proteomes" id="UP000245999"/>
    </source>
</evidence>
<dbReference type="InterPro" id="IPR058916">
    <property type="entry name" value="PH_40"/>
</dbReference>
<keyword evidence="1" id="KW-1133">Transmembrane helix</keyword>
<feature type="transmembrane region" description="Helical" evidence="1">
    <location>
        <begin position="78"/>
        <end position="98"/>
    </location>
</feature>
<reference evidence="4" key="1">
    <citation type="submission" date="2018-04" db="EMBL/GenBank/DDBJ databases">
        <title>Complete genome of Antarctic heterotrophic bacterium Hymenobacter nivis.</title>
        <authorList>
            <person name="Terashima M."/>
        </authorList>
    </citation>
    <scope>NUCLEOTIDE SEQUENCE [LARGE SCALE GENOMIC DNA]</scope>
    <source>
        <strain evidence="4">NBRC 111535</strain>
    </source>
</reference>
<organism evidence="3 4">
    <name type="scientific">Hymenobacter nivis</name>
    <dbReference type="NCBI Taxonomy" id="1850093"/>
    <lineage>
        <taxon>Bacteria</taxon>
        <taxon>Pseudomonadati</taxon>
        <taxon>Bacteroidota</taxon>
        <taxon>Cytophagia</taxon>
        <taxon>Cytophagales</taxon>
        <taxon>Hymenobacteraceae</taxon>
        <taxon>Hymenobacter</taxon>
    </lineage>
</organism>
<dbReference type="AlphaFoldDB" id="A0A2Z3GYB8"/>
<dbReference type="RefSeq" id="WP_109656804.1">
    <property type="nucleotide sequence ID" value="NZ_CP029145.1"/>
</dbReference>
<name>A0A2Z3GYB8_9BACT</name>
<feature type="transmembrane region" description="Helical" evidence="1">
    <location>
        <begin position="47"/>
        <end position="66"/>
    </location>
</feature>
<feature type="transmembrane region" description="Helical" evidence="1">
    <location>
        <begin position="6"/>
        <end position="27"/>
    </location>
</feature>
<dbReference type="KEGG" id="hnv:DDQ68_13715"/>
<keyword evidence="1" id="KW-0472">Membrane</keyword>
<accession>A0A2Z3GYB8</accession>
<proteinExistence type="predicted"/>
<dbReference type="OrthoDB" id="884048at2"/>
<evidence type="ECO:0000259" key="2">
    <source>
        <dbReference type="Pfam" id="PF26566"/>
    </source>
</evidence>
<gene>
    <name evidence="3" type="ORF">DDQ68_13715</name>
</gene>
<sequence>MKFVLLRPLLEVLAVLALVLGVARWVAGWFGKRTHTYRLTAARQLRLLAWPLLALGTGLSVVPALAMGPHGSASPLEWGLAAALVAVALALGAPAAVLHLRYWVLNHATVLVLQPQENRLEVYQHGQRQYFERRDIARVQRVTCRTRATFWAPYNYVRLLLHDGREIVLTSLLADLEPLTVFLRSVPTDRRTVAWAWA</sequence>
<evidence type="ECO:0000313" key="3">
    <source>
        <dbReference type="EMBL" id="AWM33750.1"/>
    </source>
</evidence>
<keyword evidence="4" id="KW-1185">Reference proteome</keyword>
<feature type="domain" description="PH" evidence="2">
    <location>
        <begin position="36"/>
        <end position="180"/>
    </location>
</feature>
<keyword evidence="1" id="KW-0812">Transmembrane</keyword>
<dbReference type="Pfam" id="PF26566">
    <property type="entry name" value="PH_40"/>
    <property type="match status" value="1"/>
</dbReference>